<organism evidence="4 5">
    <name type="scientific">Cucumis melo var. makuwa</name>
    <name type="common">Oriental melon</name>
    <dbReference type="NCBI Taxonomy" id="1194695"/>
    <lineage>
        <taxon>Eukaryota</taxon>
        <taxon>Viridiplantae</taxon>
        <taxon>Streptophyta</taxon>
        <taxon>Embryophyta</taxon>
        <taxon>Tracheophyta</taxon>
        <taxon>Spermatophyta</taxon>
        <taxon>Magnoliopsida</taxon>
        <taxon>eudicotyledons</taxon>
        <taxon>Gunneridae</taxon>
        <taxon>Pentapetalae</taxon>
        <taxon>rosids</taxon>
        <taxon>fabids</taxon>
        <taxon>Cucurbitales</taxon>
        <taxon>Cucurbitaceae</taxon>
        <taxon>Benincaseae</taxon>
        <taxon>Cucumis</taxon>
    </lineage>
</organism>
<evidence type="ECO:0000256" key="1">
    <source>
        <dbReference type="ARBA" id="ARBA00023268"/>
    </source>
</evidence>
<dbReference type="CDD" id="cd09274">
    <property type="entry name" value="RNase_HI_RT_Ty3"/>
    <property type="match status" value="1"/>
</dbReference>
<dbReference type="Gene3D" id="3.30.420.10">
    <property type="entry name" value="Ribonuclease H-like superfamily/Ribonuclease H"/>
    <property type="match status" value="1"/>
</dbReference>
<dbReference type="InterPro" id="IPR041577">
    <property type="entry name" value="RT_RNaseH_2"/>
</dbReference>
<accession>A0A5D3CAQ2</accession>
<dbReference type="CDD" id="cd01647">
    <property type="entry name" value="RT_LTR"/>
    <property type="match status" value="1"/>
</dbReference>
<reference evidence="4 5" key="1">
    <citation type="submission" date="2019-08" db="EMBL/GenBank/DDBJ databases">
        <title>Draft genome sequences of two oriental melons (Cucumis melo L. var makuwa).</title>
        <authorList>
            <person name="Kwon S.-Y."/>
        </authorList>
    </citation>
    <scope>NUCLEOTIDE SEQUENCE [LARGE SCALE GENOMIC DNA]</scope>
    <source>
        <strain evidence="5">cv. Chang Bougi</strain>
        <tissue evidence="4">Leaf</tissue>
    </source>
</reference>
<dbReference type="InterPro" id="IPR050951">
    <property type="entry name" value="Retrovirus_Pol_polyprotein"/>
</dbReference>
<dbReference type="GO" id="GO:0003824">
    <property type="term" value="F:catalytic activity"/>
    <property type="evidence" value="ECO:0007669"/>
    <property type="project" value="UniProtKB-KW"/>
</dbReference>
<dbReference type="PANTHER" id="PTHR37984:SF5">
    <property type="entry name" value="PROTEIN NYNRIN-LIKE"/>
    <property type="match status" value="1"/>
</dbReference>
<dbReference type="Gene3D" id="3.30.70.270">
    <property type="match status" value="2"/>
</dbReference>
<sequence length="575" mass="66693">MKGSVKDKLPRMYVHLTRRCIKIDQDQVEEFRDLAVLVILYLLQKVLMLLDQIGLYQSLARAVASPWGTPVLFVKKKDGILRLAFMDLMNLVFHPYLDQFVIMFIDDILVYSRSKEKHAEHLRIVWQTLRDRELYAKFSKCEFWLDRVIYLGHVVSVEGICVDPQKIEAVNKWERPTSIIEIRSFLSLARYYRRFVEGFSKLALSLTNLTKKNVKFEWTDACEWSFQELKKRLVTAPVLTLPTPNVEFEICCDASYQGLGYVLMQKRRVVAYASRQLKKHEYNYPTHDLELAAVVLTLKIWQHYLYELIKDYDCTIDYHSGKANMVADALSRKFNHSNVTLNSVGSFLLKELKMGKATVSVGKLGSLIAHFQKPAGLLNPLPVPECKWEHVTMDFLFGLLHTSSGFTSKFWPSLQQALGTKLHFSTAFHPQTDGQSERTIQTLEDMFKGNWDAHLPLMEFTNNNSFYSSIGMTPYEALYGTRYRTPVCWDEVGERQLVGPELVQITSENVKIIREKLKTTQDRQKCYADKRGRDLEFEFGEKVSMLPKYIPDPSHILEAQPIHLKENLSYEEEPI</sequence>
<keyword evidence="1" id="KW-0511">Multifunctional enzyme</keyword>
<dbReference type="Pfam" id="PF00078">
    <property type="entry name" value="RVT_1"/>
    <property type="match status" value="1"/>
</dbReference>
<dbReference type="SUPFAM" id="SSF56672">
    <property type="entry name" value="DNA/RNA polymerases"/>
    <property type="match status" value="1"/>
</dbReference>
<evidence type="ECO:0000259" key="3">
    <source>
        <dbReference type="Pfam" id="PF17919"/>
    </source>
</evidence>
<dbReference type="InterPro" id="IPR036397">
    <property type="entry name" value="RNaseH_sf"/>
</dbReference>
<feature type="domain" description="Reverse transcriptase" evidence="2">
    <location>
        <begin position="85"/>
        <end position="154"/>
    </location>
</feature>
<dbReference type="SUPFAM" id="SSF53098">
    <property type="entry name" value="Ribonuclease H-like"/>
    <property type="match status" value="1"/>
</dbReference>
<dbReference type="Pfam" id="PF17919">
    <property type="entry name" value="RT_RNaseH_2"/>
    <property type="match status" value="1"/>
</dbReference>
<dbReference type="GO" id="GO:0003676">
    <property type="term" value="F:nucleic acid binding"/>
    <property type="evidence" value="ECO:0007669"/>
    <property type="project" value="InterPro"/>
</dbReference>
<dbReference type="InterPro" id="IPR043128">
    <property type="entry name" value="Rev_trsase/Diguanyl_cyclase"/>
</dbReference>
<name>A0A5D3CAQ2_CUCMM</name>
<evidence type="ECO:0000259" key="2">
    <source>
        <dbReference type="Pfam" id="PF00078"/>
    </source>
</evidence>
<dbReference type="InterPro" id="IPR000477">
    <property type="entry name" value="RT_dom"/>
</dbReference>
<dbReference type="AlphaFoldDB" id="A0A5D3CAQ2"/>
<dbReference type="InterPro" id="IPR012337">
    <property type="entry name" value="RNaseH-like_sf"/>
</dbReference>
<protein>
    <submittedName>
        <fullName evidence="4">Retrotransposon protein, putative, Ty3-gypsy subclass</fullName>
    </submittedName>
</protein>
<dbReference type="FunFam" id="3.30.70.270:FF:000020">
    <property type="entry name" value="Transposon Tf2-6 polyprotein-like Protein"/>
    <property type="match status" value="1"/>
</dbReference>
<dbReference type="EMBL" id="SSTD01012901">
    <property type="protein sequence ID" value="TYK08274.1"/>
    <property type="molecule type" value="Genomic_DNA"/>
</dbReference>
<evidence type="ECO:0000313" key="5">
    <source>
        <dbReference type="Proteomes" id="UP000321947"/>
    </source>
</evidence>
<evidence type="ECO:0000313" key="4">
    <source>
        <dbReference type="EMBL" id="TYK08274.1"/>
    </source>
</evidence>
<dbReference type="InterPro" id="IPR043502">
    <property type="entry name" value="DNA/RNA_pol_sf"/>
</dbReference>
<dbReference type="Proteomes" id="UP000321947">
    <property type="component" value="Unassembled WGS sequence"/>
</dbReference>
<feature type="domain" description="Reverse transcriptase/retrotransposon-derived protein RNase H-like" evidence="3">
    <location>
        <begin position="218"/>
        <end position="307"/>
    </location>
</feature>
<proteinExistence type="predicted"/>
<dbReference type="PANTHER" id="PTHR37984">
    <property type="entry name" value="PROTEIN CBG26694"/>
    <property type="match status" value="1"/>
</dbReference>
<comment type="caution">
    <text evidence="4">The sequence shown here is derived from an EMBL/GenBank/DDBJ whole genome shotgun (WGS) entry which is preliminary data.</text>
</comment>
<gene>
    <name evidence="4" type="ORF">E5676_scaffold648G00480</name>
</gene>